<sequence>DAYFNTTYSYTPLNRITGNYFGRPQLSPRLGFRYDYFGDGKLIIRGGVGLFTGRIPFAWLGYAFYNNGDTYGSFDQRADKKAFLPGTDPMKPGKNGISDFVAANSGVLTNKNAGQTQVDVVNNHFVMPKILRSSVALDYTVAGWKLGLEAIYTKTIKDLLFQQVNTIDNPTYYGYDVQHQQPVFPSGGTDPRFANAYELSNTGKGFRYSLTGTISRNFAWGFGFSAAYTYGQSKDVSNGIRNSMESNWQLNQALNPNNPDLAYSNFDIRHRIVMTVNYRKAWDRVWISNFSLFTGAQSGSPFTYGFVNNSIQGTGQQVSLAYIPG</sequence>
<protein>
    <recommendedName>
        <fullName evidence="2">TonB-dependent receptor-like beta-barrel domain-containing protein</fullName>
    </recommendedName>
</protein>
<evidence type="ECO:0008006" key="2">
    <source>
        <dbReference type="Google" id="ProtNLM"/>
    </source>
</evidence>
<reference evidence="1" key="1">
    <citation type="journal article" date="2014" name="Front. Microbiol.">
        <title>High frequency of phylogenetically diverse reductive dehalogenase-homologous genes in deep subseafloor sedimentary metagenomes.</title>
        <authorList>
            <person name="Kawai M."/>
            <person name="Futagami T."/>
            <person name="Toyoda A."/>
            <person name="Takaki Y."/>
            <person name="Nishi S."/>
            <person name="Hori S."/>
            <person name="Arai W."/>
            <person name="Tsubouchi T."/>
            <person name="Morono Y."/>
            <person name="Uchiyama I."/>
            <person name="Ito T."/>
            <person name="Fujiyama A."/>
            <person name="Inagaki F."/>
            <person name="Takami H."/>
        </authorList>
    </citation>
    <scope>NUCLEOTIDE SEQUENCE</scope>
    <source>
        <strain evidence="1">Expedition CK06-06</strain>
    </source>
</reference>
<organism evidence="1">
    <name type="scientific">marine sediment metagenome</name>
    <dbReference type="NCBI Taxonomy" id="412755"/>
    <lineage>
        <taxon>unclassified sequences</taxon>
        <taxon>metagenomes</taxon>
        <taxon>ecological metagenomes</taxon>
    </lineage>
</organism>
<gene>
    <name evidence="1" type="ORF">S06H3_18016</name>
</gene>
<feature type="non-terminal residue" evidence="1">
    <location>
        <position position="1"/>
    </location>
</feature>
<feature type="non-terminal residue" evidence="1">
    <location>
        <position position="325"/>
    </location>
</feature>
<dbReference type="AlphaFoldDB" id="X1KYN4"/>
<dbReference type="SUPFAM" id="SSF56935">
    <property type="entry name" value="Porins"/>
    <property type="match status" value="1"/>
</dbReference>
<evidence type="ECO:0000313" key="1">
    <source>
        <dbReference type="EMBL" id="GAI11828.1"/>
    </source>
</evidence>
<comment type="caution">
    <text evidence="1">The sequence shown here is derived from an EMBL/GenBank/DDBJ whole genome shotgun (WGS) entry which is preliminary data.</text>
</comment>
<dbReference type="EMBL" id="BARV01009067">
    <property type="protein sequence ID" value="GAI11828.1"/>
    <property type="molecule type" value="Genomic_DNA"/>
</dbReference>
<proteinExistence type="predicted"/>
<accession>X1KYN4</accession>
<name>X1KYN4_9ZZZZ</name>